<evidence type="ECO:0000256" key="3">
    <source>
        <dbReference type="ARBA" id="ARBA00023125"/>
    </source>
</evidence>
<organism evidence="6 7">
    <name type="scientific">Vitreoscilla filiformis</name>
    <dbReference type="NCBI Taxonomy" id="63"/>
    <lineage>
        <taxon>Bacteria</taxon>
        <taxon>Pseudomonadati</taxon>
        <taxon>Pseudomonadota</taxon>
        <taxon>Betaproteobacteria</taxon>
        <taxon>Neisseriales</taxon>
        <taxon>Neisseriaceae</taxon>
        <taxon>Vitreoscilla</taxon>
    </lineage>
</organism>
<dbReference type="PANTHER" id="PTHR30629:SF2">
    <property type="entry name" value="PROPHAGE INTEGRASE INTS-RELATED"/>
    <property type="match status" value="1"/>
</dbReference>
<keyword evidence="3" id="KW-0238">DNA-binding</keyword>
<keyword evidence="2" id="KW-0229">DNA integration</keyword>
<evidence type="ECO:0000256" key="1">
    <source>
        <dbReference type="ARBA" id="ARBA00008857"/>
    </source>
</evidence>
<dbReference type="InterPro" id="IPR050808">
    <property type="entry name" value="Phage_Integrase"/>
</dbReference>
<dbReference type="InterPro" id="IPR002104">
    <property type="entry name" value="Integrase_catalytic"/>
</dbReference>
<dbReference type="PANTHER" id="PTHR30629">
    <property type="entry name" value="PROPHAGE INTEGRASE"/>
    <property type="match status" value="1"/>
</dbReference>
<evidence type="ECO:0000313" key="7">
    <source>
        <dbReference type="Proteomes" id="UP000199729"/>
    </source>
</evidence>
<dbReference type="Proteomes" id="UP000199729">
    <property type="component" value="Chromosome"/>
</dbReference>
<gene>
    <name evidence="6" type="ORF">VITFI_CDS2912</name>
</gene>
<dbReference type="Gene3D" id="3.30.160.390">
    <property type="entry name" value="Integrase, DNA-binding domain"/>
    <property type="match status" value="1"/>
</dbReference>
<dbReference type="InterPro" id="IPR053876">
    <property type="entry name" value="Phage_int_M"/>
</dbReference>
<keyword evidence="7" id="KW-1185">Reference proteome</keyword>
<dbReference type="InterPro" id="IPR013762">
    <property type="entry name" value="Integrase-like_cat_sf"/>
</dbReference>
<dbReference type="EMBL" id="CP022423">
    <property type="protein sequence ID" value="ASM78689.1"/>
    <property type="molecule type" value="Genomic_DNA"/>
</dbReference>
<dbReference type="GO" id="GO:0015074">
    <property type="term" value="P:DNA integration"/>
    <property type="evidence" value="ECO:0007669"/>
    <property type="project" value="UniProtKB-KW"/>
</dbReference>
<dbReference type="InterPro" id="IPR010998">
    <property type="entry name" value="Integrase_recombinase_N"/>
</dbReference>
<dbReference type="GO" id="GO:0003677">
    <property type="term" value="F:DNA binding"/>
    <property type="evidence" value="ECO:0007669"/>
    <property type="project" value="UniProtKB-KW"/>
</dbReference>
<reference evidence="6 7" key="1">
    <citation type="submission" date="2017-07" db="EMBL/GenBank/DDBJ databases">
        <title>Complete Genome Sequence of the cosmetic ferment Vitreoscilla filiformis (ATCC15551).</title>
        <authorList>
            <person name="Contreras S."/>
            <person name="Sagory-Zalkind P."/>
            <person name="Blanquart H."/>
            <person name="Iltis A."/>
            <person name="Morand S.C."/>
        </authorList>
    </citation>
    <scope>NUCLEOTIDE SEQUENCE [LARGE SCALE GENOMIC DNA]</scope>
    <source>
        <strain evidence="6 7">ATCC 15551</strain>
    </source>
</reference>
<dbReference type="Gene3D" id="1.10.443.10">
    <property type="entry name" value="Intergrase catalytic core"/>
    <property type="match status" value="1"/>
</dbReference>
<evidence type="ECO:0000256" key="2">
    <source>
        <dbReference type="ARBA" id="ARBA00022908"/>
    </source>
</evidence>
<keyword evidence="4" id="KW-0233">DNA recombination</keyword>
<evidence type="ECO:0000256" key="4">
    <source>
        <dbReference type="ARBA" id="ARBA00023172"/>
    </source>
</evidence>
<comment type="similarity">
    <text evidence="1">Belongs to the 'phage' integrase family.</text>
</comment>
<dbReference type="KEGG" id="vff:VITFI_CDS2912"/>
<dbReference type="AlphaFoldDB" id="A0A221KIE5"/>
<protein>
    <submittedName>
        <fullName evidence="6">Integrase</fullName>
    </submittedName>
</protein>
<dbReference type="Pfam" id="PF22022">
    <property type="entry name" value="Phage_int_M"/>
    <property type="match status" value="1"/>
</dbReference>
<evidence type="ECO:0000313" key="6">
    <source>
        <dbReference type="EMBL" id="ASM78689.1"/>
    </source>
</evidence>
<dbReference type="InterPro" id="IPR025166">
    <property type="entry name" value="Integrase_DNA_bind_dom"/>
</dbReference>
<evidence type="ECO:0000259" key="5">
    <source>
        <dbReference type="PROSITE" id="PS51898"/>
    </source>
</evidence>
<name>A0A221KIE5_VITFI</name>
<dbReference type="InterPro" id="IPR038488">
    <property type="entry name" value="Integrase_DNA-bd_sf"/>
</dbReference>
<dbReference type="GO" id="GO:0006310">
    <property type="term" value="P:DNA recombination"/>
    <property type="evidence" value="ECO:0007669"/>
    <property type="project" value="UniProtKB-KW"/>
</dbReference>
<feature type="domain" description="Tyr recombinase" evidence="5">
    <location>
        <begin position="217"/>
        <end position="405"/>
    </location>
</feature>
<dbReference type="Gene3D" id="1.10.150.130">
    <property type="match status" value="1"/>
</dbReference>
<dbReference type="InterPro" id="IPR011010">
    <property type="entry name" value="DNA_brk_join_enz"/>
</dbReference>
<proteinExistence type="inferred from homology"/>
<dbReference type="Pfam" id="PF00589">
    <property type="entry name" value="Phage_integrase"/>
    <property type="match status" value="1"/>
</dbReference>
<sequence length="428" mass="47537">MPTPAEKPAKQKARILTDTDFRRATCPPGKQRHRLTDAGGLYLEVSPGGSKRWFWKFRMGGKEYRLALGSYPAVSLKAARQAREEASENLKRGENPIQRRKVEKLTTSANKAATFEAMAREFHQSKAQGWSASHAGRWVSLMEKDVFPRLGTLALADITAPMVLEVLRKVEARGALETVRKLSECIGQVFRYGIATGRCERNPVPDLRGALKTQAVKHMAALLEPAQVGALLRACEAYMGQPVTRAALVLSALVFQRPGNVRAMEWAEVDFDGAMWAIPSAKMKRTVQAKVSGRPHMVPLSRQALAILAELRPLTGGGRYVFPSLRMGDAPMSENTIRAALRNMGYSNDDMTPHGFRAMARTLMVERLNMSPDVLEAQLAHGKSGPLGMAYDRAEFMQQRREMMQAWADYLDKLRDGAQVLQFRKASA</sequence>
<dbReference type="PROSITE" id="PS51898">
    <property type="entry name" value="TYR_RECOMBINASE"/>
    <property type="match status" value="1"/>
</dbReference>
<dbReference type="Pfam" id="PF13356">
    <property type="entry name" value="Arm-DNA-bind_3"/>
    <property type="match status" value="1"/>
</dbReference>
<dbReference type="RefSeq" id="WP_198301506.1">
    <property type="nucleotide sequence ID" value="NZ_CP022423.1"/>
</dbReference>
<dbReference type="SUPFAM" id="SSF56349">
    <property type="entry name" value="DNA breaking-rejoining enzymes"/>
    <property type="match status" value="1"/>
</dbReference>
<accession>A0A221KIE5</accession>
<dbReference type="CDD" id="cd00801">
    <property type="entry name" value="INT_P4_C"/>
    <property type="match status" value="1"/>
</dbReference>